<evidence type="ECO:0008006" key="4">
    <source>
        <dbReference type="Google" id="ProtNLM"/>
    </source>
</evidence>
<keyword evidence="3" id="KW-1185">Reference proteome</keyword>
<dbReference type="OrthoDB" id="290266at2759"/>
<feature type="transmembrane region" description="Helical" evidence="1">
    <location>
        <begin position="1653"/>
        <end position="1673"/>
    </location>
</feature>
<comment type="caution">
    <text evidence="2">The sequence shown here is derived from an EMBL/GenBank/DDBJ whole genome shotgun (WGS) entry which is preliminary data.</text>
</comment>
<accession>A0A8S1VR31</accession>
<reference evidence="2" key="1">
    <citation type="submission" date="2021-01" db="EMBL/GenBank/DDBJ databases">
        <authorList>
            <consortium name="Genoscope - CEA"/>
            <person name="William W."/>
        </authorList>
    </citation>
    <scope>NUCLEOTIDE SEQUENCE</scope>
</reference>
<proteinExistence type="predicted"/>
<organism evidence="2 3">
    <name type="scientific">Paramecium octaurelia</name>
    <dbReference type="NCBI Taxonomy" id="43137"/>
    <lineage>
        <taxon>Eukaryota</taxon>
        <taxon>Sar</taxon>
        <taxon>Alveolata</taxon>
        <taxon>Ciliophora</taxon>
        <taxon>Intramacronucleata</taxon>
        <taxon>Oligohymenophorea</taxon>
        <taxon>Peniculida</taxon>
        <taxon>Parameciidae</taxon>
        <taxon>Paramecium</taxon>
    </lineage>
</organism>
<dbReference type="EMBL" id="CAJJDP010000069">
    <property type="protein sequence ID" value="CAD8178122.1"/>
    <property type="molecule type" value="Genomic_DNA"/>
</dbReference>
<dbReference type="Proteomes" id="UP000683925">
    <property type="component" value="Unassembled WGS sequence"/>
</dbReference>
<gene>
    <name evidence="2" type="ORF">POCTA_138.1.T0700166</name>
</gene>
<keyword evidence="1" id="KW-0472">Membrane</keyword>
<name>A0A8S1VR31_PAROT</name>
<keyword evidence="1" id="KW-0812">Transmembrane</keyword>
<dbReference type="OMA" id="ENGVPNN"/>
<keyword evidence="1" id="KW-1133">Transmembrane helix</keyword>
<evidence type="ECO:0000313" key="3">
    <source>
        <dbReference type="Proteomes" id="UP000683925"/>
    </source>
</evidence>
<evidence type="ECO:0000313" key="2">
    <source>
        <dbReference type="EMBL" id="CAD8178122.1"/>
    </source>
</evidence>
<sequence>MIIFYLFYLVCNQETENQQVYLSLGESVEGFVSPLKSSHHVYNFVVPEIKNQTNLVVLLKTSDPESDPNLYISKTVQEPLSVQDADVQACEAKGMDICIINNEKIKENDLLYISVVSRVPSSYTLRIELDQEQTLTIEKFLSFKLTSEKQSYIIDFFIFEMVKDATEIEIHVQRLNSESSKEPFQVFMNNYENGVPNNDKFDYKAIDTWENKKVIEFTQHKPVEKYKILIQGELESVLRVSATRSKVLKNIHLYESITQVVKEGEYDFYVSEFTIPDDGNIGNAKLYVHYNFQPPLLDNYQWQDSTETLKCISISKNELLEKNITMNTIYIAVLGEDLCTYKLLYTYEKEGILYPEIRYQRYIKLGEVMKFELFDIVNEWHRIQLIFRVLQHDISVIVTNCTDQSVCPQDELVNNPEKFQNMKEYDMSYYSFFPFLVIELTCNQICNYYVLVTVPPNQWHQSGKFEIEYSIIGGYRKLIQNTPHKSTIQEGQLQFYDFFVSEDDQIQRLSFLVSPIQGEVIIKLYFYSSQSDKNNAHYASENNSINFGGKFSNQPLPGYYFITILGKSSAKYIITAWVVKNSEDSQQLGQFPWHYIQLYQGDWHDHILSNDEFVLFKIDLQGFEQSTNDPFNVILKKHYGQFLIYGFDHPETIESKAIWQSGQIINILSNDPNYPKILYLKIKLNKVGGLYGSFRIAYNFYNQEVNLLIGEPFFNFLPANNQQAFRFEFSDEEPLMISKRSFDNDQASLEFRFQNGLAVDIKEFENANILQIEKKTNSNCEVEKHLCSQYLLFSLNSKLDQFYSILISKVDKSQIQLAEDQSISKSLPLGEDYFYLFCSIQEVNILAFSYFGELKFYASIDKDLRSSYPNSKSYDKMSRKGKAGYQTSLYLSESEIKKYNCVDRCIIQLTVSLDKINPDINYSNYDYTIQYNSHLILLRESEIQEGYLTQKGLKFYKIRVPNNNQNLMILLKPEPNNEADLIVSKSKFPNKEQYDWGSFELFSDVLILEPGNKIHPDLSGDYYVGVLCQTICEFSLQYHLGKVEAYEILPNQPYKFYVGAEYTVYLRTHSYFSLLPMMIFLQSHTQTAFFYVDEVDQQTLNLGYVKDVTQFKYNNNQKGYSKSLVTEPLQSNTILLIALKTYTSEIVTVQVSNEQEEMFLDSKILLQYYLEKNKKITFTISPNTQSIILQIYVFSGQIACSYSIGKSNQINNFQTLILLEVRSDNQENKFVISNYGTSQVIIYFESIFNSHFSIQYFNEEEDATYIDSIYSVFANLQGQSEKLFYYTNYDYYQNSTQKKTFSFTVQIEEELNSVLSNQKHRSLPIINVYSNNTQAQLQPVQHRTVSNLVYQEYIHSEKQYKIVLHNLAQFPQFYQIQVGNSELRPLISRIKQFGINQLHQSSYWALQQNDAYLFYEMQFCNGIFSVLVGKDLDWLKNGQYDYKINIKQNKQLFGFFDKIDQANVIYLKFDFIKSFDNKILNAQYTIRTYQVEDKSDIPYDQFYPGLSGILASKITEDPEENITLHVEFAPLQLVQQNEQDTFWVEQIEYFIILNERQGDDNKDFDYCSEPSNEYRIYQNQTDKDMQLNINVTLPNFSKQQQRNFVFTILATVSIQLYRGDQRVQLDYYYETSQFQWNSQNQVILNQSTEYKQWMGFVILTIIILIIGIVAFVIMKRKQMISKYENTQTNDEMFAGIELNFRGFSKKSII</sequence>
<evidence type="ECO:0000256" key="1">
    <source>
        <dbReference type="SAM" id="Phobius"/>
    </source>
</evidence>
<protein>
    <recommendedName>
        <fullName evidence="4">Transmembrane protein</fullName>
    </recommendedName>
</protein>